<accession>A0ABQ0LXC6</accession>
<dbReference type="EMBL" id="DF849079">
    <property type="protein sequence ID" value="GAT55710.1"/>
    <property type="molecule type" value="Genomic_DNA"/>
</dbReference>
<name>A0ABQ0LXC6_MYCCL</name>
<evidence type="ECO:0000313" key="2">
    <source>
        <dbReference type="Proteomes" id="UP000815677"/>
    </source>
</evidence>
<evidence type="ECO:0000313" key="1">
    <source>
        <dbReference type="EMBL" id="GAT55710.1"/>
    </source>
</evidence>
<sequence>MPMTTSELPDQPKPLLFQTLMSLSPLPDELISAILSPALHVPDDAFTASSSASSAPFARFCESTSVYLLVCKAWLRVATPLLYGIVIIRSKAQAKALAKALRRDPQLGGWVRKLRVEGGYGITAMQGILANTPNVEHLFLTLNVFAGDNTEGLCAALDCISPTKLILEDDESKTNFAALELHRALVRIVPRWNRLTSLDLSNARIPSERTRRLLLVIAPQKLIHTVVVALPNQVGPVFVALLDCPLRYIGVKLPIPRNMTHYVEEVKKVFRTRPISLKLEYLPAIHRFASQRPHFIPMEAEAEAVQDAVWSRIFQFLVHELENNGRRSATRVLRVCRRFLRLGTPPIYHTIYLKSPLRVERLAHTISSNPIYGWYIKKIVLRSVYSTHSESQQPQNPTNFDANLRQIFASASGLTSLVSEACGVSFQELERKEFHIVEKLGDLAISFDAFRSLAGLSGAQMREMCLEVTAPPGTEGRLDVVRPLVAFTSLTRFVWRSPPGLEFEPNDAVAAPAVLPVLEELAILEAHESFSVNARPPDADALAERRLPPSARNAAHHPLHLPFVPFDVAGVTVKTERYRNPHAARPRPLPESHLVDGHLPLRERRQYATFSGPSVPFRAKSHTSDRSFQISTTARGPGADPPSIALFDTRTRTAAQALTRMKFILPYSVSQRRHAQAFESFFSALASRISASMPRLAEVEFGRPVKWPTTEHEIAKNQWVRTAEVLLDVGVQAVDHEGRRWRKRLGPMTI</sequence>
<proteinExistence type="predicted"/>
<dbReference type="Proteomes" id="UP000815677">
    <property type="component" value="Unassembled WGS sequence"/>
</dbReference>
<evidence type="ECO:0008006" key="3">
    <source>
        <dbReference type="Google" id="ProtNLM"/>
    </source>
</evidence>
<keyword evidence="2" id="KW-1185">Reference proteome</keyword>
<organism evidence="1 2">
    <name type="scientific">Mycena chlorophos</name>
    <name type="common">Agaric fungus</name>
    <name type="synonym">Agaricus chlorophos</name>
    <dbReference type="NCBI Taxonomy" id="658473"/>
    <lineage>
        <taxon>Eukaryota</taxon>
        <taxon>Fungi</taxon>
        <taxon>Dikarya</taxon>
        <taxon>Basidiomycota</taxon>
        <taxon>Agaricomycotina</taxon>
        <taxon>Agaricomycetes</taxon>
        <taxon>Agaricomycetidae</taxon>
        <taxon>Agaricales</taxon>
        <taxon>Marasmiineae</taxon>
        <taxon>Mycenaceae</taxon>
        <taxon>Mycena</taxon>
    </lineage>
</organism>
<protein>
    <recommendedName>
        <fullName evidence="3">F-box domain-containing protein</fullName>
    </recommendedName>
</protein>
<reference evidence="1" key="1">
    <citation type="submission" date="2014-09" db="EMBL/GenBank/DDBJ databases">
        <title>Genome sequence of the luminous mushroom Mycena chlorophos for searching fungal bioluminescence genes.</title>
        <authorList>
            <person name="Tanaka Y."/>
            <person name="Kasuga D."/>
            <person name="Oba Y."/>
            <person name="Hase S."/>
            <person name="Sato K."/>
            <person name="Oba Y."/>
            <person name="Sakakibara Y."/>
        </authorList>
    </citation>
    <scope>NUCLEOTIDE SEQUENCE</scope>
</reference>
<gene>
    <name evidence="1" type="ORF">MCHLO_12443</name>
</gene>